<feature type="domain" description="Carbamoyl-phosphate synthase small subunit N-terminal" evidence="14">
    <location>
        <begin position="10"/>
        <end position="140"/>
    </location>
</feature>
<comment type="pathway">
    <text evidence="2 13">Amino-acid biosynthesis; L-arginine biosynthesis; carbamoyl phosphate from bicarbonate: step 1/1.</text>
</comment>
<evidence type="ECO:0000256" key="5">
    <source>
        <dbReference type="ARBA" id="ARBA00022598"/>
    </source>
</evidence>
<dbReference type="GO" id="GO:0044205">
    <property type="term" value="P:'de novo' UMP biosynthetic process"/>
    <property type="evidence" value="ECO:0007669"/>
    <property type="project" value="UniProtKB-UniRule"/>
</dbReference>
<dbReference type="FunFam" id="3.40.50.880:FF:000018">
    <property type="entry name" value="Carbamoyl-phosphate synthase small chain"/>
    <property type="match status" value="1"/>
</dbReference>
<gene>
    <name evidence="13" type="primary">carA</name>
    <name evidence="15" type="ORF">SAMN05216223_109155</name>
</gene>
<dbReference type="SUPFAM" id="SSF52317">
    <property type="entry name" value="Class I glutamine amidotransferase-like"/>
    <property type="match status" value="1"/>
</dbReference>
<evidence type="ECO:0000256" key="8">
    <source>
        <dbReference type="ARBA" id="ARBA00022840"/>
    </source>
</evidence>
<comment type="pathway">
    <text evidence="1 13">Pyrimidine metabolism; UMP biosynthesis via de novo pathway; (S)-dihydroorotate from bicarbonate: step 1/3.</text>
</comment>
<dbReference type="Pfam" id="PF00117">
    <property type="entry name" value="GATase"/>
    <property type="match status" value="1"/>
</dbReference>
<feature type="binding site" evidence="13">
    <location>
        <position position="54"/>
    </location>
    <ligand>
        <name>L-glutamine</name>
        <dbReference type="ChEBI" id="CHEBI:58359"/>
    </ligand>
</feature>
<feature type="binding site" evidence="13">
    <location>
        <position position="313"/>
    </location>
    <ligand>
        <name>L-glutamine</name>
        <dbReference type="ChEBI" id="CHEBI:58359"/>
    </ligand>
</feature>
<feature type="active site" evidence="13">
    <location>
        <position position="359"/>
    </location>
</feature>
<feature type="active site" description="Nucleophile" evidence="13">
    <location>
        <position position="269"/>
    </location>
</feature>
<dbReference type="EC" id="6.3.5.5" evidence="13"/>
<keyword evidence="10 13" id="KW-0665">Pyrimidine biosynthesis</keyword>
<dbReference type="Gene3D" id="3.50.30.20">
    <property type="entry name" value="Carbamoyl-phosphate synthase small subunit, N-terminal domain"/>
    <property type="match status" value="1"/>
</dbReference>
<dbReference type="GO" id="GO:0004088">
    <property type="term" value="F:carbamoyl-phosphate synthase (glutamine-hydrolyzing) activity"/>
    <property type="evidence" value="ECO:0007669"/>
    <property type="project" value="UniProtKB-UniRule"/>
</dbReference>
<feature type="binding site" evidence="13">
    <location>
        <position position="273"/>
    </location>
    <ligand>
        <name>L-glutamine</name>
        <dbReference type="ChEBI" id="CHEBI:58359"/>
    </ligand>
</feature>
<dbReference type="PRINTS" id="PR00096">
    <property type="entry name" value="GATASE"/>
</dbReference>
<dbReference type="Proteomes" id="UP000236754">
    <property type="component" value="Unassembled WGS sequence"/>
</dbReference>
<dbReference type="GO" id="GO:0006526">
    <property type="term" value="P:L-arginine biosynthetic process"/>
    <property type="evidence" value="ECO:0007669"/>
    <property type="project" value="UniProtKB-UniRule"/>
</dbReference>
<comment type="subunit">
    <text evidence="13">Composed of two chains; the small (or glutamine) chain promotes the hydrolysis of glutamine to ammonia, which is used by the large (or ammonia) chain to synthesize carbamoyl phosphate. Tetramer of heterodimers (alpha,beta)4.</text>
</comment>
<keyword evidence="7 13" id="KW-0547">Nucleotide-binding</keyword>
<evidence type="ECO:0000256" key="1">
    <source>
        <dbReference type="ARBA" id="ARBA00004812"/>
    </source>
</evidence>
<feature type="binding site" evidence="13">
    <location>
        <position position="243"/>
    </location>
    <ligand>
        <name>L-glutamine</name>
        <dbReference type="ChEBI" id="CHEBI:58359"/>
    </ligand>
</feature>
<dbReference type="HAMAP" id="MF_01209">
    <property type="entry name" value="CPSase_S_chain"/>
    <property type="match status" value="1"/>
</dbReference>
<name>A0A1H6CLH3_9ACTN</name>
<dbReference type="InterPro" id="IPR036480">
    <property type="entry name" value="CarbP_synth_ssu_N_sf"/>
</dbReference>
<dbReference type="InterPro" id="IPR035686">
    <property type="entry name" value="CPSase_GATase1"/>
</dbReference>
<comment type="function">
    <text evidence="13">Small subunit of the glutamine-dependent carbamoyl phosphate synthetase (CPSase). CPSase catalyzes the formation of carbamoyl phosphate from the ammonia moiety of glutamine, carbonate, and phosphate donated by ATP, constituting the first step of 2 biosynthetic pathways, one leading to arginine and/or urea and the other to pyrimidine nucleotides. The small subunit (glutamine amidotransferase) binds and cleaves glutamine to supply the large subunit with the substrate ammonia.</text>
</comment>
<dbReference type="GO" id="GO:0006207">
    <property type="term" value="P:'de novo' pyrimidine nucleobase biosynthetic process"/>
    <property type="evidence" value="ECO:0007669"/>
    <property type="project" value="InterPro"/>
</dbReference>
<dbReference type="UniPathway" id="UPA00068">
    <property type="reaction ID" value="UER00171"/>
</dbReference>
<evidence type="ECO:0000256" key="12">
    <source>
        <dbReference type="ARBA" id="ARBA00049285"/>
    </source>
</evidence>
<keyword evidence="5 13" id="KW-0436">Ligase</keyword>
<evidence type="ECO:0000313" key="15">
    <source>
        <dbReference type="EMBL" id="SEG73782.1"/>
    </source>
</evidence>
<dbReference type="FunFam" id="3.50.30.20:FF:000001">
    <property type="entry name" value="Carbamoyl-phosphate synthase small chain"/>
    <property type="match status" value="1"/>
</dbReference>
<reference evidence="15 16" key="1">
    <citation type="submission" date="2016-10" db="EMBL/GenBank/DDBJ databases">
        <authorList>
            <person name="de Groot N.N."/>
        </authorList>
    </citation>
    <scope>NUCLEOTIDE SEQUENCE [LARGE SCALE GENOMIC DNA]</scope>
    <source>
        <strain evidence="15 16">CGMCC 4.2023</strain>
    </source>
</reference>
<evidence type="ECO:0000256" key="10">
    <source>
        <dbReference type="ARBA" id="ARBA00022975"/>
    </source>
</evidence>
<evidence type="ECO:0000256" key="13">
    <source>
        <dbReference type="HAMAP-Rule" id="MF_01209"/>
    </source>
</evidence>
<dbReference type="InterPro" id="IPR017926">
    <property type="entry name" value="GATASE"/>
</dbReference>
<dbReference type="PRINTS" id="PR00099">
    <property type="entry name" value="CPSGATASE"/>
</dbReference>
<dbReference type="PANTHER" id="PTHR43418">
    <property type="entry name" value="MULTIFUNCTIONAL TRYPTOPHAN BIOSYNTHESIS PROTEIN-RELATED"/>
    <property type="match status" value="1"/>
</dbReference>
<comment type="similarity">
    <text evidence="3 13">Belongs to the CarA family.</text>
</comment>
<evidence type="ECO:0000256" key="2">
    <source>
        <dbReference type="ARBA" id="ARBA00005077"/>
    </source>
</evidence>
<keyword evidence="16" id="KW-1185">Reference proteome</keyword>
<dbReference type="PANTHER" id="PTHR43418:SF7">
    <property type="entry name" value="CARBAMOYL-PHOSPHATE SYNTHASE SMALL CHAIN"/>
    <property type="match status" value="1"/>
</dbReference>
<dbReference type="CDD" id="cd01744">
    <property type="entry name" value="GATase1_CPSase"/>
    <property type="match status" value="1"/>
</dbReference>
<dbReference type="NCBIfam" id="NF009475">
    <property type="entry name" value="PRK12838.1"/>
    <property type="match status" value="1"/>
</dbReference>
<evidence type="ECO:0000256" key="9">
    <source>
        <dbReference type="ARBA" id="ARBA00022962"/>
    </source>
</evidence>
<protein>
    <recommendedName>
        <fullName evidence="13">Carbamoyl phosphate synthase small chain</fullName>
        <ecNumber evidence="13">6.3.5.5</ecNumber>
    </recommendedName>
    <alternativeName>
        <fullName evidence="13">Carbamoyl phosphate synthetase glutamine chain</fullName>
    </alternativeName>
</protein>
<sequence length="385" mass="40893">MTTSTRAATAPAVLVLEDGRTFRGRAYGAVGETFGEAVFSTGMTGYQETLTDPSYHRQVVVMTAPHVGNTGVNDEDPESRRIWVAGYVVRDPARVPSNWRSRRGLDEELAAQGVVGISGIDTRALTRHLRERGAMRVGIFSGAALGGGSGNGAPDDAALLARVRQAPEMAGADLSAEVATQEAYTVPAIGAKRFTVAALDLGIKGMTPHRMAQRGIEVRVLPATATVEEVYATAPDGVFLSNGPGDPATAELGVIQAVLERGTPLFGICFGNQLLGRALGFGTYKLKYGHRGINQPVQDRSTGKVEVTAHNHGFAVDAPLDRVSDTPYGRAEVSHVCLNDNVVEGLRLLDKPAFSVQYHPEAAAGPHDAAYLFDRFVSLMEGQRA</sequence>
<proteinExistence type="inferred from homology"/>
<evidence type="ECO:0000256" key="6">
    <source>
        <dbReference type="ARBA" id="ARBA00022605"/>
    </source>
</evidence>
<dbReference type="Pfam" id="PF00988">
    <property type="entry name" value="CPSase_sm_chain"/>
    <property type="match status" value="1"/>
</dbReference>
<dbReference type="InterPro" id="IPR050472">
    <property type="entry name" value="Anth_synth/Amidotransfase"/>
</dbReference>
<feature type="binding site" evidence="13">
    <location>
        <position position="245"/>
    </location>
    <ligand>
        <name>L-glutamine</name>
        <dbReference type="ChEBI" id="CHEBI:58359"/>
    </ligand>
</feature>
<evidence type="ECO:0000256" key="11">
    <source>
        <dbReference type="ARBA" id="ARBA00048816"/>
    </source>
</evidence>
<dbReference type="Gene3D" id="3.40.50.880">
    <property type="match status" value="1"/>
</dbReference>
<feature type="binding site" evidence="13">
    <location>
        <position position="311"/>
    </location>
    <ligand>
        <name>L-glutamine</name>
        <dbReference type="ChEBI" id="CHEBI:58359"/>
    </ligand>
</feature>
<feature type="region of interest" description="CPSase" evidence="13">
    <location>
        <begin position="1"/>
        <end position="193"/>
    </location>
</feature>
<dbReference type="NCBIfam" id="TIGR01368">
    <property type="entry name" value="CPSaseIIsmall"/>
    <property type="match status" value="1"/>
</dbReference>
<dbReference type="GO" id="GO:0006541">
    <property type="term" value="P:glutamine metabolic process"/>
    <property type="evidence" value="ECO:0007669"/>
    <property type="project" value="InterPro"/>
</dbReference>
<dbReference type="SMART" id="SM01097">
    <property type="entry name" value="CPSase_sm_chain"/>
    <property type="match status" value="1"/>
</dbReference>
<dbReference type="InterPro" id="IPR002474">
    <property type="entry name" value="CarbamoylP_synth_ssu_N"/>
</dbReference>
<dbReference type="AlphaFoldDB" id="A0A1H6CLH3"/>
<dbReference type="GO" id="GO:0004359">
    <property type="term" value="F:glutaminase activity"/>
    <property type="evidence" value="ECO:0007669"/>
    <property type="project" value="RHEA"/>
</dbReference>
<dbReference type="EMBL" id="FNVU01000009">
    <property type="protein sequence ID" value="SEG73782.1"/>
    <property type="molecule type" value="Genomic_DNA"/>
</dbReference>
<dbReference type="OrthoDB" id="9804328at2"/>
<feature type="binding site" evidence="13">
    <location>
        <position position="314"/>
    </location>
    <ligand>
        <name>L-glutamine</name>
        <dbReference type="ChEBI" id="CHEBI:58359"/>
    </ligand>
</feature>
<evidence type="ECO:0000256" key="3">
    <source>
        <dbReference type="ARBA" id="ARBA00007800"/>
    </source>
</evidence>
<dbReference type="PROSITE" id="PS51273">
    <property type="entry name" value="GATASE_TYPE_1"/>
    <property type="match status" value="1"/>
</dbReference>
<dbReference type="InterPro" id="IPR006274">
    <property type="entry name" value="CarbamoylP_synth_ssu"/>
</dbReference>
<dbReference type="SUPFAM" id="SSF52021">
    <property type="entry name" value="Carbamoyl phosphate synthetase, small subunit N-terminal domain"/>
    <property type="match status" value="1"/>
</dbReference>
<keyword evidence="6 13" id="KW-0028">Amino-acid biosynthesis</keyword>
<feature type="binding site" evidence="13">
    <location>
        <position position="270"/>
    </location>
    <ligand>
        <name>L-glutamine</name>
        <dbReference type="ChEBI" id="CHEBI:58359"/>
    </ligand>
</feature>
<evidence type="ECO:0000259" key="14">
    <source>
        <dbReference type="SMART" id="SM01097"/>
    </source>
</evidence>
<organism evidence="15 16">
    <name type="scientific">Actinacidiphila yanglinensis</name>
    <dbReference type="NCBI Taxonomy" id="310779"/>
    <lineage>
        <taxon>Bacteria</taxon>
        <taxon>Bacillati</taxon>
        <taxon>Actinomycetota</taxon>
        <taxon>Actinomycetes</taxon>
        <taxon>Kitasatosporales</taxon>
        <taxon>Streptomycetaceae</taxon>
        <taxon>Actinacidiphila</taxon>
    </lineage>
</organism>
<dbReference type="InterPro" id="IPR029062">
    <property type="entry name" value="Class_I_gatase-like"/>
</dbReference>
<keyword evidence="4 13" id="KW-0055">Arginine biosynthesis</keyword>
<dbReference type="GO" id="GO:0005524">
    <property type="term" value="F:ATP binding"/>
    <property type="evidence" value="ECO:0007669"/>
    <property type="project" value="UniProtKB-UniRule"/>
</dbReference>
<dbReference type="UniPathway" id="UPA00070">
    <property type="reaction ID" value="UER00115"/>
</dbReference>
<comment type="catalytic activity">
    <reaction evidence="11 13">
        <text>hydrogencarbonate + L-glutamine + 2 ATP + H2O = carbamoyl phosphate + L-glutamate + 2 ADP + phosphate + 2 H(+)</text>
        <dbReference type="Rhea" id="RHEA:18633"/>
        <dbReference type="ChEBI" id="CHEBI:15377"/>
        <dbReference type="ChEBI" id="CHEBI:15378"/>
        <dbReference type="ChEBI" id="CHEBI:17544"/>
        <dbReference type="ChEBI" id="CHEBI:29985"/>
        <dbReference type="ChEBI" id="CHEBI:30616"/>
        <dbReference type="ChEBI" id="CHEBI:43474"/>
        <dbReference type="ChEBI" id="CHEBI:58228"/>
        <dbReference type="ChEBI" id="CHEBI:58359"/>
        <dbReference type="ChEBI" id="CHEBI:456216"/>
        <dbReference type="EC" id="6.3.5.5"/>
    </reaction>
</comment>
<feature type="active site" evidence="13">
    <location>
        <position position="361"/>
    </location>
</feature>
<evidence type="ECO:0000256" key="4">
    <source>
        <dbReference type="ARBA" id="ARBA00022571"/>
    </source>
</evidence>
<evidence type="ECO:0000256" key="7">
    <source>
        <dbReference type="ARBA" id="ARBA00022741"/>
    </source>
</evidence>
<accession>A0A1H6CLH3</accession>
<dbReference type="PRINTS" id="PR00097">
    <property type="entry name" value="ANTSNTHASEII"/>
</dbReference>
<comment type="catalytic activity">
    <reaction evidence="12 13">
        <text>L-glutamine + H2O = L-glutamate + NH4(+)</text>
        <dbReference type="Rhea" id="RHEA:15889"/>
        <dbReference type="ChEBI" id="CHEBI:15377"/>
        <dbReference type="ChEBI" id="CHEBI:28938"/>
        <dbReference type="ChEBI" id="CHEBI:29985"/>
        <dbReference type="ChEBI" id="CHEBI:58359"/>
    </reaction>
</comment>
<keyword evidence="9 13" id="KW-0315">Glutamine amidotransferase</keyword>
<keyword evidence="8 13" id="KW-0067">ATP-binding</keyword>
<dbReference type="RefSeq" id="WP_103887657.1">
    <property type="nucleotide sequence ID" value="NZ_FNVU01000009.1"/>
</dbReference>
<evidence type="ECO:0000313" key="16">
    <source>
        <dbReference type="Proteomes" id="UP000236754"/>
    </source>
</evidence>